<accession>A0A328D5C7</accession>
<evidence type="ECO:0000256" key="1">
    <source>
        <dbReference type="SAM" id="Phobius"/>
    </source>
</evidence>
<protein>
    <submittedName>
        <fullName evidence="2">Uncharacterized protein</fullName>
    </submittedName>
</protein>
<reference evidence="2 3" key="1">
    <citation type="submission" date="2018-06" db="EMBL/GenBank/DDBJ databases">
        <title>The Genome of Cuscuta australis (Dodder) Provides Insight into the Evolution of Plant Parasitism.</title>
        <authorList>
            <person name="Liu H."/>
        </authorList>
    </citation>
    <scope>NUCLEOTIDE SEQUENCE [LARGE SCALE GENOMIC DNA]</scope>
    <source>
        <strain evidence="3">cv. Yunnan</strain>
        <tissue evidence="2">Vines</tissue>
    </source>
</reference>
<proteinExistence type="predicted"/>
<feature type="transmembrane region" description="Helical" evidence="1">
    <location>
        <begin position="88"/>
        <end position="106"/>
    </location>
</feature>
<sequence length="268" mass="29637">MATNQRIQRFMAPVFSFLEKWKIELAEGAIIVAAVVIQWVVRDLNVSLVVPYRGILWCVLRPAWRAYTEYCERRYGKRRAPKRIKRQLVYFSYLVTFAAAVASPFVDQYFKGHSEHSAALACLCAATVLLYLYFLNLMIFGDVLVIAASFCATVLLPMERQTTKTIAVQGIALGLKLLAAGYKDVKKRLAAAALAANQAAAAAPKMDPQLAAILKKPFPERGAVPNLAASTAAVATAEKMDPQLAAILQKPFPENPLFREDPMQALYL</sequence>
<organism evidence="2 3">
    <name type="scientific">Cuscuta australis</name>
    <dbReference type="NCBI Taxonomy" id="267555"/>
    <lineage>
        <taxon>Eukaryota</taxon>
        <taxon>Viridiplantae</taxon>
        <taxon>Streptophyta</taxon>
        <taxon>Embryophyta</taxon>
        <taxon>Tracheophyta</taxon>
        <taxon>Spermatophyta</taxon>
        <taxon>Magnoliopsida</taxon>
        <taxon>eudicotyledons</taxon>
        <taxon>Gunneridae</taxon>
        <taxon>Pentapetalae</taxon>
        <taxon>asterids</taxon>
        <taxon>lamiids</taxon>
        <taxon>Solanales</taxon>
        <taxon>Convolvulaceae</taxon>
        <taxon>Cuscuteae</taxon>
        <taxon>Cuscuta</taxon>
        <taxon>Cuscuta subgen. Grammica</taxon>
        <taxon>Cuscuta sect. Cleistogrammica</taxon>
    </lineage>
</organism>
<name>A0A328D5C7_9ASTE</name>
<feature type="transmembrane region" description="Helical" evidence="1">
    <location>
        <begin position="139"/>
        <end position="158"/>
    </location>
</feature>
<dbReference type="AlphaFoldDB" id="A0A328D5C7"/>
<comment type="caution">
    <text evidence="2">The sequence shown here is derived from an EMBL/GenBank/DDBJ whole genome shotgun (WGS) entry which is preliminary data.</text>
</comment>
<keyword evidence="1" id="KW-0472">Membrane</keyword>
<keyword evidence="1" id="KW-0812">Transmembrane</keyword>
<evidence type="ECO:0000313" key="2">
    <source>
        <dbReference type="EMBL" id="RAL41052.1"/>
    </source>
</evidence>
<keyword evidence="3" id="KW-1185">Reference proteome</keyword>
<evidence type="ECO:0000313" key="3">
    <source>
        <dbReference type="Proteomes" id="UP000249390"/>
    </source>
</evidence>
<gene>
    <name evidence="2" type="ORF">DM860_008750</name>
</gene>
<keyword evidence="1" id="KW-1133">Transmembrane helix</keyword>
<dbReference type="EMBL" id="NQVE01000192">
    <property type="protein sequence ID" value="RAL41052.1"/>
    <property type="molecule type" value="Genomic_DNA"/>
</dbReference>
<dbReference type="Proteomes" id="UP000249390">
    <property type="component" value="Unassembled WGS sequence"/>
</dbReference>